<dbReference type="AlphaFoldDB" id="A0A1T4T4D6"/>
<sequence length="125" mass="13656">MLDHIGFQASDFARSKAFYLAALAPLGVTIQMEWSDDKSSHAGFGENGKPYFWIGTGPSPERRLHVAFAAQNRAMVDAFYQAALASGGQDNGAPGLRLHYHPNYYGAFVLDPDGNNIEAVCHRPE</sequence>
<dbReference type="Gene3D" id="3.10.180.10">
    <property type="entry name" value="2,3-Dihydroxybiphenyl 1,2-Dioxygenase, domain 1"/>
    <property type="match status" value="1"/>
</dbReference>
<dbReference type="OrthoDB" id="9807407at2"/>
<name>A0A1T4T4D6_9HYPH</name>
<keyword evidence="2" id="KW-0456">Lyase</keyword>
<dbReference type="InterPro" id="IPR004360">
    <property type="entry name" value="Glyas_Fos-R_dOase_dom"/>
</dbReference>
<evidence type="ECO:0000313" key="3">
    <source>
        <dbReference type="Proteomes" id="UP000190135"/>
    </source>
</evidence>
<proteinExistence type="predicted"/>
<protein>
    <submittedName>
        <fullName evidence="2">Predicted lactoylglutathione lyase</fullName>
    </submittedName>
</protein>
<dbReference type="GO" id="GO:0016829">
    <property type="term" value="F:lyase activity"/>
    <property type="evidence" value="ECO:0007669"/>
    <property type="project" value="UniProtKB-KW"/>
</dbReference>
<dbReference type="PROSITE" id="PS51819">
    <property type="entry name" value="VOC"/>
    <property type="match status" value="1"/>
</dbReference>
<organism evidence="2 3">
    <name type="scientific">Consotaella salsifontis</name>
    <dbReference type="NCBI Taxonomy" id="1365950"/>
    <lineage>
        <taxon>Bacteria</taxon>
        <taxon>Pseudomonadati</taxon>
        <taxon>Pseudomonadota</taxon>
        <taxon>Alphaproteobacteria</taxon>
        <taxon>Hyphomicrobiales</taxon>
        <taxon>Aurantimonadaceae</taxon>
        <taxon>Consotaella</taxon>
    </lineage>
</organism>
<dbReference type="InterPro" id="IPR029068">
    <property type="entry name" value="Glyas_Bleomycin-R_OHBP_Dase"/>
</dbReference>
<keyword evidence="3" id="KW-1185">Reference proteome</keyword>
<dbReference type="PANTHER" id="PTHR35006">
    <property type="entry name" value="GLYOXALASE FAMILY PROTEIN (AFU_ORTHOLOGUE AFUA_5G14830)"/>
    <property type="match status" value="1"/>
</dbReference>
<gene>
    <name evidence="2" type="ORF">SAMN05428963_11883</name>
</gene>
<evidence type="ECO:0000259" key="1">
    <source>
        <dbReference type="PROSITE" id="PS51819"/>
    </source>
</evidence>
<dbReference type="CDD" id="cd07262">
    <property type="entry name" value="VOC_like"/>
    <property type="match status" value="1"/>
</dbReference>
<dbReference type="InterPro" id="IPR037523">
    <property type="entry name" value="VOC_core"/>
</dbReference>
<accession>A0A1T4T4D6</accession>
<dbReference type="STRING" id="1365950.SAMN05428963_11883"/>
<evidence type="ECO:0000313" key="2">
    <source>
        <dbReference type="EMBL" id="SKA35169.1"/>
    </source>
</evidence>
<dbReference type="PANTHER" id="PTHR35006:SF2">
    <property type="entry name" value="GLYOXALASE FAMILY PROTEIN (AFU_ORTHOLOGUE AFUA_5G14830)"/>
    <property type="match status" value="1"/>
</dbReference>
<dbReference type="EMBL" id="FUXL01000018">
    <property type="protein sequence ID" value="SKA35169.1"/>
    <property type="molecule type" value="Genomic_DNA"/>
</dbReference>
<feature type="domain" description="VOC" evidence="1">
    <location>
        <begin position="1"/>
        <end position="122"/>
    </location>
</feature>
<dbReference type="SUPFAM" id="SSF54593">
    <property type="entry name" value="Glyoxalase/Bleomycin resistance protein/Dihydroxybiphenyl dioxygenase"/>
    <property type="match status" value="1"/>
</dbReference>
<dbReference type="Pfam" id="PF00903">
    <property type="entry name" value="Glyoxalase"/>
    <property type="match status" value="1"/>
</dbReference>
<dbReference type="Proteomes" id="UP000190135">
    <property type="component" value="Unassembled WGS sequence"/>
</dbReference>
<reference evidence="2 3" key="1">
    <citation type="submission" date="2017-02" db="EMBL/GenBank/DDBJ databases">
        <authorList>
            <person name="Peterson S.W."/>
        </authorList>
    </citation>
    <scope>NUCLEOTIDE SEQUENCE [LARGE SCALE GENOMIC DNA]</scope>
    <source>
        <strain evidence="2 3">USBA 369</strain>
    </source>
</reference>
<dbReference type="RefSeq" id="WP_078710078.1">
    <property type="nucleotide sequence ID" value="NZ_FUXL01000018.1"/>
</dbReference>